<reference evidence="2 3" key="1">
    <citation type="submission" date="2024-07" db="EMBL/GenBank/DDBJ databases">
        <title>Genomes of novel Serratia strains from suburban soil.</title>
        <authorList>
            <person name="Markert E.X."/>
            <person name="Severe K."/>
            <person name="Severe L."/>
            <person name="Twing K.I."/>
            <person name="Ward L.M."/>
        </authorList>
    </citation>
    <scope>NUCLEOTIDE SEQUENCE [LARGE SCALE GENOMIC DNA]</scope>
    <source>
        <strain evidence="2 3">3C-UT</strain>
    </source>
</reference>
<dbReference type="SUPFAM" id="SSF52777">
    <property type="entry name" value="CoA-dependent acyltransferases"/>
    <property type="match status" value="1"/>
</dbReference>
<keyword evidence="3" id="KW-1185">Reference proteome</keyword>
<comment type="caution">
    <text evidence="2">The sequence shown here is derived from an EMBL/GenBank/DDBJ whole genome shotgun (WGS) entry which is preliminary data.</text>
</comment>
<gene>
    <name evidence="2" type="ORF">AB4M04_26290</name>
</gene>
<organism evidence="2 3">
    <name type="scientific">Serratia quinivorans</name>
    <dbReference type="NCBI Taxonomy" id="137545"/>
    <lineage>
        <taxon>Bacteria</taxon>
        <taxon>Pseudomonadati</taxon>
        <taxon>Pseudomonadota</taxon>
        <taxon>Gammaproteobacteria</taxon>
        <taxon>Enterobacterales</taxon>
        <taxon>Yersiniaceae</taxon>
        <taxon>Serratia</taxon>
    </lineage>
</organism>
<feature type="non-terminal residue" evidence="2">
    <location>
        <position position="129"/>
    </location>
</feature>
<accession>A0ABV3UPS5</accession>
<dbReference type="Gene3D" id="3.30.559.30">
    <property type="entry name" value="Nonribosomal peptide synthetase, condensation domain"/>
    <property type="match status" value="1"/>
</dbReference>
<proteinExistence type="predicted"/>
<dbReference type="Proteomes" id="UP001558101">
    <property type="component" value="Unassembled WGS sequence"/>
</dbReference>
<evidence type="ECO:0000256" key="1">
    <source>
        <dbReference type="SAM" id="MobiDB-lite"/>
    </source>
</evidence>
<evidence type="ECO:0000313" key="2">
    <source>
        <dbReference type="EMBL" id="MEX3175557.1"/>
    </source>
</evidence>
<name>A0ABV3UPS5_9GAMM</name>
<dbReference type="EMBL" id="JBFQXQ010000160">
    <property type="protein sequence ID" value="MEX3175557.1"/>
    <property type="molecule type" value="Genomic_DNA"/>
</dbReference>
<feature type="region of interest" description="Disordered" evidence="1">
    <location>
        <begin position="16"/>
        <end position="39"/>
    </location>
</feature>
<evidence type="ECO:0000313" key="3">
    <source>
        <dbReference type="Proteomes" id="UP001558101"/>
    </source>
</evidence>
<protein>
    <submittedName>
        <fullName evidence="2">Peptide synthetase</fullName>
    </submittedName>
</protein>
<sequence length="129" mass="13674">RQAAAAYWQAKLQYITPPSALPSPPPQTNHKSSRSRRANLTLPREVLNQFSRLGSAHALLRNSSLSALLLDTLAQWTTDGELCVGAPAAFPAAAGPLSNGSPLAAERSYRRRGAFGTRPAAPRDGVLCG</sequence>
<feature type="non-terminal residue" evidence="2">
    <location>
        <position position="1"/>
    </location>
</feature>